<accession>Q4N6Q6</accession>
<sequence length="625" mass="71479">MVQSAGTVHFDQSEPLVFYYESFKHNYSETKTNNKNNLSKKNFNTGSFTVPEHLPVFRQFFNFNSGKGNKQKKYTRKDSIDPSNRQDPDETLSSIYNTNNTDSPLLFSDSGSDPVNDHDSDLNNGVTEKNDSSQETNGTEPVSEEKVSNATYFYKILFHLIDIASDGSRFKCCKRSPVNPCEPCKFVEKLIYTYFDLTTLEDVIADRSDKGICGYIYCCNQIEKSSGSSKYKIDVVSKSVYDREECDSFCSTTCLNENQKVSAKVSLSPVELGTFTPRAMRNANNDTLKKLYEDVFSLRNCFGSSINFNLNNVTGGTTDVGIQDVSSQDTPIKRTGSSEKVVNRSTDLISRKTTEIEDRPSKNSLEEKRQRIDTFEIFEDFDSSDEMSDSSMSEANVKFYKDPEKLVSIYKPSPHNTDLADNTTTFYSFDRESLDLSEPEDYLEDDYLGIFSWLWYVLSNFITSNTRDFLNSGIVTQNTYNESFDDLYDQCLKGIPKSLDTLKLHIHYLLSTFKPVKNNLLNTKIMEPLAFTIKYVILKNRNHLPLNYDSNLSNNWHDSNTQDLDSELDDIVFEEPEETDNLVYGEEALDVDYEMLLEDVNSVLNNRFQLDQESIDILSELFLDN</sequence>
<feature type="compositionally biased region" description="Polar residues" evidence="2">
    <location>
        <begin position="122"/>
        <end position="140"/>
    </location>
</feature>
<comment type="similarity">
    <text evidence="1">Belongs to the RPAP2 family.</text>
</comment>
<evidence type="ECO:0000259" key="3">
    <source>
        <dbReference type="PROSITE" id="PS51479"/>
    </source>
</evidence>
<feature type="compositionally biased region" description="Polar residues" evidence="2">
    <location>
        <begin position="89"/>
        <end position="113"/>
    </location>
</feature>
<dbReference type="InterPro" id="IPR007308">
    <property type="entry name" value="Rtr1/RPAP2_dom"/>
</dbReference>
<evidence type="ECO:0000313" key="5">
    <source>
        <dbReference type="Proteomes" id="UP000001949"/>
    </source>
</evidence>
<feature type="region of interest" description="Disordered" evidence="2">
    <location>
        <begin position="68"/>
        <end position="144"/>
    </location>
</feature>
<dbReference type="AlphaFoldDB" id="Q4N6Q6"/>
<organism evidence="4 5">
    <name type="scientific">Theileria parva</name>
    <name type="common">East coast fever infection agent</name>
    <dbReference type="NCBI Taxonomy" id="5875"/>
    <lineage>
        <taxon>Eukaryota</taxon>
        <taxon>Sar</taxon>
        <taxon>Alveolata</taxon>
        <taxon>Apicomplexa</taxon>
        <taxon>Aconoidasida</taxon>
        <taxon>Piroplasmida</taxon>
        <taxon>Theileriidae</taxon>
        <taxon>Theileria</taxon>
    </lineage>
</organism>
<reference evidence="4 5" key="1">
    <citation type="journal article" date="2005" name="Science">
        <title>Genome sequence of Theileria parva, a bovine pathogen that transforms lymphocytes.</title>
        <authorList>
            <person name="Gardner M.J."/>
            <person name="Bishop R."/>
            <person name="Shah T."/>
            <person name="de Villiers E.P."/>
            <person name="Carlton J.M."/>
            <person name="Hall N."/>
            <person name="Ren Q."/>
            <person name="Paulsen I.T."/>
            <person name="Pain A."/>
            <person name="Berriman M."/>
            <person name="Wilson R.J.M."/>
            <person name="Sato S."/>
            <person name="Ralph S.A."/>
            <person name="Mann D.J."/>
            <person name="Xiong Z."/>
            <person name="Shallom S.J."/>
            <person name="Weidman J."/>
            <person name="Jiang L."/>
            <person name="Lynn J."/>
            <person name="Weaver B."/>
            <person name="Shoaibi A."/>
            <person name="Domingo A.R."/>
            <person name="Wasawo D."/>
            <person name="Crabtree J."/>
            <person name="Wortman J.R."/>
            <person name="Haas B."/>
            <person name="Angiuoli S.V."/>
            <person name="Creasy T.H."/>
            <person name="Lu C."/>
            <person name="Suh B."/>
            <person name="Silva J.C."/>
            <person name="Utterback T.R."/>
            <person name="Feldblyum T.V."/>
            <person name="Pertea M."/>
            <person name="Allen J."/>
            <person name="Nierman W.C."/>
            <person name="Taracha E.L.N."/>
            <person name="Salzberg S.L."/>
            <person name="White O.R."/>
            <person name="Fitzhugh H.A."/>
            <person name="Morzaria S."/>
            <person name="Venter J.C."/>
            <person name="Fraser C.M."/>
            <person name="Nene V."/>
        </authorList>
    </citation>
    <scope>NUCLEOTIDE SEQUENCE [LARGE SCALE GENOMIC DNA]</scope>
    <source>
        <strain evidence="4 5">Muguga</strain>
    </source>
</reference>
<feature type="domain" description="RTR1-type" evidence="3">
    <location>
        <begin position="190"/>
        <end position="274"/>
    </location>
</feature>
<feature type="compositionally biased region" description="Basic and acidic residues" evidence="2">
    <location>
        <begin position="76"/>
        <end position="88"/>
    </location>
</feature>
<dbReference type="InterPro" id="IPR038534">
    <property type="entry name" value="Rtr1/RPAP2_sf"/>
</dbReference>
<evidence type="ECO:0000256" key="1">
    <source>
        <dbReference type="PROSITE-ProRule" id="PRU00812"/>
    </source>
</evidence>
<dbReference type="VEuPathDB" id="PiroplasmaDB:TpMuguga_01g01114"/>
<dbReference type="eggNOG" id="ENOG502QXE2">
    <property type="taxonomic scope" value="Eukaryota"/>
</dbReference>
<dbReference type="Gene3D" id="1.25.40.820">
    <property type="match status" value="1"/>
</dbReference>
<dbReference type="EMBL" id="AAGK01000001">
    <property type="protein sequence ID" value="EAN34352.1"/>
    <property type="molecule type" value="Genomic_DNA"/>
</dbReference>
<dbReference type="Pfam" id="PF04181">
    <property type="entry name" value="RPAP2_Rtr1"/>
    <property type="match status" value="1"/>
</dbReference>
<comment type="caution">
    <text evidence="4">The sequence shown here is derived from an EMBL/GenBank/DDBJ whole genome shotgun (WGS) entry which is preliminary data.</text>
</comment>
<proteinExistence type="inferred from homology"/>
<dbReference type="InParanoid" id="Q4N6Q6"/>
<dbReference type="Proteomes" id="UP000001949">
    <property type="component" value="Unassembled WGS sequence"/>
</dbReference>
<evidence type="ECO:0000313" key="4">
    <source>
        <dbReference type="EMBL" id="EAN34352.1"/>
    </source>
</evidence>
<dbReference type="RefSeq" id="XP_766635.1">
    <property type="nucleotide sequence ID" value="XM_761542.1"/>
</dbReference>
<dbReference type="KEGG" id="tpv:TP01_1114"/>
<name>Q4N6Q6_THEPA</name>
<evidence type="ECO:0000256" key="2">
    <source>
        <dbReference type="SAM" id="MobiDB-lite"/>
    </source>
</evidence>
<dbReference type="OMA" id="NPCEPCK"/>
<gene>
    <name evidence="4" type="ordered locus">TP01_1114</name>
</gene>
<dbReference type="GeneID" id="3503338"/>
<keyword evidence="5" id="KW-1185">Reference proteome</keyword>
<protein>
    <recommendedName>
        <fullName evidence="3">RTR1-type domain-containing protein</fullName>
    </recommendedName>
</protein>
<dbReference type="PROSITE" id="PS51479">
    <property type="entry name" value="ZF_RTR1"/>
    <property type="match status" value="1"/>
</dbReference>